<name>A0A381Y2W8_9ZZZZ</name>
<keyword evidence="1" id="KW-1133">Transmembrane helix</keyword>
<reference evidence="2" key="1">
    <citation type="submission" date="2018-05" db="EMBL/GenBank/DDBJ databases">
        <authorList>
            <person name="Lanie J.A."/>
            <person name="Ng W.-L."/>
            <person name="Kazmierczak K.M."/>
            <person name="Andrzejewski T.M."/>
            <person name="Davidsen T.M."/>
            <person name="Wayne K.J."/>
            <person name="Tettelin H."/>
            <person name="Glass J.I."/>
            <person name="Rusch D."/>
            <person name="Podicherti R."/>
            <person name="Tsui H.-C.T."/>
            <person name="Winkler M.E."/>
        </authorList>
    </citation>
    <scope>NUCLEOTIDE SEQUENCE</scope>
</reference>
<organism evidence="2">
    <name type="scientific">marine metagenome</name>
    <dbReference type="NCBI Taxonomy" id="408172"/>
    <lineage>
        <taxon>unclassified sequences</taxon>
        <taxon>metagenomes</taxon>
        <taxon>ecological metagenomes</taxon>
    </lineage>
</organism>
<keyword evidence="1" id="KW-0812">Transmembrane</keyword>
<dbReference type="EMBL" id="UINC01017276">
    <property type="protein sequence ID" value="SVA71409.1"/>
    <property type="molecule type" value="Genomic_DNA"/>
</dbReference>
<feature type="non-terminal residue" evidence="2">
    <location>
        <position position="31"/>
    </location>
</feature>
<gene>
    <name evidence="2" type="ORF">METZ01_LOCUS124263</name>
</gene>
<accession>A0A381Y2W8</accession>
<feature type="transmembrane region" description="Helical" evidence="1">
    <location>
        <begin position="6"/>
        <end position="24"/>
    </location>
</feature>
<evidence type="ECO:0000256" key="1">
    <source>
        <dbReference type="SAM" id="Phobius"/>
    </source>
</evidence>
<sequence length="31" mass="3596">VDWMLLMAYLALFVLVFSSCLLLLSRHLTKV</sequence>
<proteinExistence type="predicted"/>
<protein>
    <submittedName>
        <fullName evidence="2">Uncharacterized protein</fullName>
    </submittedName>
</protein>
<keyword evidence="1" id="KW-0472">Membrane</keyword>
<dbReference type="AlphaFoldDB" id="A0A381Y2W8"/>
<evidence type="ECO:0000313" key="2">
    <source>
        <dbReference type="EMBL" id="SVA71409.1"/>
    </source>
</evidence>
<feature type="non-terminal residue" evidence="2">
    <location>
        <position position="1"/>
    </location>
</feature>